<dbReference type="Proteomes" id="UP000327044">
    <property type="component" value="Unassembled WGS sequence"/>
</dbReference>
<reference evidence="4 5" key="2">
    <citation type="journal article" date="2018" name="Elife">
        <title>Firefly genomes illuminate parallel origins of bioluminescence in beetles.</title>
        <authorList>
            <person name="Fallon T.R."/>
            <person name="Lower S.E."/>
            <person name="Chang C.H."/>
            <person name="Bessho-Uehara M."/>
            <person name="Martin G.J."/>
            <person name="Bewick A.J."/>
            <person name="Behringer M."/>
            <person name="Debat H.J."/>
            <person name="Wong I."/>
            <person name="Day J.C."/>
            <person name="Suvorov A."/>
            <person name="Silva C.J."/>
            <person name="Stanger-Hall K.F."/>
            <person name="Hall D.W."/>
            <person name="Schmitz R.J."/>
            <person name="Nelson D.R."/>
            <person name="Lewis S.M."/>
            <person name="Shigenobu S."/>
            <person name="Bybee S.M."/>
            <person name="Larracuente A.M."/>
            <person name="Oba Y."/>
            <person name="Weng J.K."/>
        </authorList>
    </citation>
    <scope>NUCLEOTIDE SEQUENCE [LARGE SCALE GENOMIC DNA]</scope>
    <source>
        <strain evidence="4">1611_PpyrPB1</strain>
        <tissue evidence="4">Whole body</tissue>
    </source>
</reference>
<evidence type="ECO:0000256" key="1">
    <source>
        <dbReference type="ARBA" id="ARBA00008315"/>
    </source>
</evidence>
<dbReference type="AlphaFoldDB" id="A0A1Y1NDX2"/>
<accession>A0A1Y1NDX2</accession>
<reference evidence="3" key="1">
    <citation type="journal article" date="2016" name="Sci. Rep.">
        <title>Molecular characterization of firefly nuptial gifts: a multi-omics approach sheds light on postcopulatory sexual selection.</title>
        <authorList>
            <person name="Al-Wathiqui N."/>
            <person name="Fallon T.R."/>
            <person name="South A."/>
            <person name="Weng J.K."/>
            <person name="Lewis S.M."/>
        </authorList>
    </citation>
    <scope>NUCLEOTIDE SEQUENCE</scope>
</reference>
<evidence type="ECO:0008006" key="6">
    <source>
        <dbReference type="Google" id="ProtNLM"/>
    </source>
</evidence>
<evidence type="ECO:0000313" key="4">
    <source>
        <dbReference type="EMBL" id="KAB0799345.1"/>
    </source>
</evidence>
<protein>
    <recommendedName>
        <fullName evidence="6">Cilia- and flagella-associated protein 97</fullName>
    </recommendedName>
</protein>
<feature type="region of interest" description="Disordered" evidence="2">
    <location>
        <begin position="1"/>
        <end position="39"/>
    </location>
</feature>
<reference evidence="4" key="3">
    <citation type="submission" date="2019-08" db="EMBL/GenBank/DDBJ databases">
        <authorList>
            <consortium name="Photinus pyralis genome working group"/>
            <person name="Fallon T.R."/>
            <person name="Sander Lower S.E."/>
            <person name="Weng J.-K."/>
        </authorList>
    </citation>
    <scope>NUCLEOTIDE SEQUENCE</scope>
    <source>
        <strain evidence="4">1611_PpyrPB1</strain>
        <tissue evidence="4">Whole body</tissue>
    </source>
</reference>
<evidence type="ECO:0000313" key="5">
    <source>
        <dbReference type="Proteomes" id="UP000327044"/>
    </source>
</evidence>
<evidence type="ECO:0000256" key="2">
    <source>
        <dbReference type="SAM" id="MobiDB-lite"/>
    </source>
</evidence>
<dbReference type="InParanoid" id="A0A1Y1NDX2"/>
<gene>
    <name evidence="4" type="ORF">PPYR_07225</name>
</gene>
<dbReference type="Pfam" id="PF13879">
    <property type="entry name" value="Hmw_CFAP97"/>
    <property type="match status" value="1"/>
</dbReference>
<dbReference type="InterPro" id="IPR029488">
    <property type="entry name" value="Hmw/CFAP97"/>
</dbReference>
<comment type="similarity">
    <text evidence="1">Belongs to the CFAP97 family.</text>
</comment>
<sequence length="134" mass="15358">MSETNNDTAVENVILDDEQNSNDFENSSSTHSLSINSDLQHTDALKKSCGPKIQNKTFSMEQTREIERRNDILMKKILAHSKRESRYGPNPVYKKLSSSALNRKKKDMEISRNNLMLLRKIQTVKPFGMSIPKC</sequence>
<proteinExistence type="inferred from homology"/>
<name>A0A1Y1NDX2_PHOPY</name>
<dbReference type="EMBL" id="VVIM01000005">
    <property type="protein sequence ID" value="KAB0799345.1"/>
    <property type="molecule type" value="Genomic_DNA"/>
</dbReference>
<dbReference type="EMBL" id="GEZM01008437">
    <property type="protein sequence ID" value="JAV94785.1"/>
    <property type="molecule type" value="Transcribed_RNA"/>
</dbReference>
<feature type="compositionally biased region" description="Low complexity" evidence="2">
    <location>
        <begin position="27"/>
        <end position="37"/>
    </location>
</feature>
<dbReference type="PANTHER" id="PTHR23035">
    <property type="entry name" value="CILIA- AND FLAGELLA-ASSOCIATED PROTEIN 97-RELATED"/>
    <property type="match status" value="1"/>
</dbReference>
<organism evidence="3">
    <name type="scientific">Photinus pyralis</name>
    <name type="common">Common eastern firefly</name>
    <name type="synonym">Lampyris pyralis</name>
    <dbReference type="NCBI Taxonomy" id="7054"/>
    <lineage>
        <taxon>Eukaryota</taxon>
        <taxon>Metazoa</taxon>
        <taxon>Ecdysozoa</taxon>
        <taxon>Arthropoda</taxon>
        <taxon>Hexapoda</taxon>
        <taxon>Insecta</taxon>
        <taxon>Pterygota</taxon>
        <taxon>Neoptera</taxon>
        <taxon>Endopterygota</taxon>
        <taxon>Coleoptera</taxon>
        <taxon>Polyphaga</taxon>
        <taxon>Elateriformia</taxon>
        <taxon>Elateroidea</taxon>
        <taxon>Lampyridae</taxon>
        <taxon>Lampyrinae</taxon>
        <taxon>Photinus</taxon>
    </lineage>
</organism>
<evidence type="ECO:0000313" key="3">
    <source>
        <dbReference type="EMBL" id="JAV94785.1"/>
    </source>
</evidence>
<keyword evidence="5" id="KW-1185">Reference proteome</keyword>
<dbReference type="InterPro" id="IPR038791">
    <property type="entry name" value="Cfap97/Hemingway"/>
</dbReference>